<dbReference type="Ensembl" id="ENSCSAVT00000005374.1">
    <property type="protein sequence ID" value="ENSCSAVP00000005303.1"/>
    <property type="gene ID" value="ENSCSAVG00000003161.1"/>
</dbReference>
<evidence type="ECO:0000256" key="2">
    <source>
        <dbReference type="ARBA" id="ARBA00007643"/>
    </source>
</evidence>
<dbReference type="HOGENOM" id="CLU_053736_1_0_1"/>
<feature type="region of interest" description="Disordered" evidence="5">
    <location>
        <begin position="229"/>
        <end position="288"/>
    </location>
</feature>
<reference evidence="6" key="2">
    <citation type="submission" date="2025-08" db="UniProtKB">
        <authorList>
            <consortium name="Ensembl"/>
        </authorList>
    </citation>
    <scope>IDENTIFICATION</scope>
</reference>
<evidence type="ECO:0000313" key="7">
    <source>
        <dbReference type="Proteomes" id="UP000007875"/>
    </source>
</evidence>
<dbReference type="Proteomes" id="UP000007875">
    <property type="component" value="Unassembled WGS sequence"/>
</dbReference>
<dbReference type="PANTHER" id="PTHR13486">
    <property type="entry name" value="TELOMERE LENGTH AND SILENCING PROTEIN 1 TLS1 FAMILY MEMBER"/>
    <property type="match status" value="1"/>
</dbReference>
<dbReference type="OMA" id="NIKTGGM"/>
<comment type="subcellular location">
    <subcellularLocation>
        <location evidence="1">Nucleus</location>
    </subcellularLocation>
</comment>
<dbReference type="GO" id="GO:0005681">
    <property type="term" value="C:spliceosomal complex"/>
    <property type="evidence" value="ECO:0007669"/>
    <property type="project" value="TreeGrafter"/>
</dbReference>
<evidence type="ECO:0000256" key="3">
    <source>
        <dbReference type="ARBA" id="ARBA00023242"/>
    </source>
</evidence>
<dbReference type="AlphaFoldDB" id="H2YJ04"/>
<dbReference type="PANTHER" id="PTHR13486:SF2">
    <property type="entry name" value="SPLICING FACTOR C9ORF78"/>
    <property type="match status" value="1"/>
</dbReference>
<reference evidence="6" key="3">
    <citation type="submission" date="2025-09" db="UniProtKB">
        <authorList>
            <consortium name="Ensembl"/>
        </authorList>
    </citation>
    <scope>IDENTIFICATION</scope>
</reference>
<evidence type="ECO:0008006" key="8">
    <source>
        <dbReference type="Google" id="ProtNLM"/>
    </source>
</evidence>
<keyword evidence="4" id="KW-0175">Coiled coil</keyword>
<reference evidence="7" key="1">
    <citation type="submission" date="2003-08" db="EMBL/GenBank/DDBJ databases">
        <authorList>
            <person name="Birren B."/>
            <person name="Nusbaum C."/>
            <person name="Abebe A."/>
            <person name="Abouelleil A."/>
            <person name="Adekoya E."/>
            <person name="Ait-zahra M."/>
            <person name="Allen N."/>
            <person name="Allen T."/>
            <person name="An P."/>
            <person name="Anderson M."/>
            <person name="Anderson S."/>
            <person name="Arachchi H."/>
            <person name="Armbruster J."/>
            <person name="Bachantsang P."/>
            <person name="Baldwin J."/>
            <person name="Barry A."/>
            <person name="Bayul T."/>
            <person name="Blitshsteyn B."/>
            <person name="Bloom T."/>
            <person name="Blye J."/>
            <person name="Boguslavskiy L."/>
            <person name="Borowsky M."/>
            <person name="Boukhgalter B."/>
            <person name="Brunache A."/>
            <person name="Butler J."/>
            <person name="Calixte N."/>
            <person name="Calvo S."/>
            <person name="Camarata J."/>
            <person name="Campo K."/>
            <person name="Chang J."/>
            <person name="Cheshatsang Y."/>
            <person name="Citroen M."/>
            <person name="Collymore A."/>
            <person name="Considine T."/>
            <person name="Cook A."/>
            <person name="Cooke P."/>
            <person name="Corum B."/>
            <person name="Cuomo C."/>
            <person name="David R."/>
            <person name="Dawoe T."/>
            <person name="Degray S."/>
            <person name="Dodge S."/>
            <person name="Dooley K."/>
            <person name="Dorje P."/>
            <person name="Dorjee K."/>
            <person name="Dorris L."/>
            <person name="Duffey N."/>
            <person name="Dupes A."/>
            <person name="Elkins T."/>
            <person name="Engels R."/>
            <person name="Erickson J."/>
            <person name="Farina A."/>
            <person name="Faro S."/>
            <person name="Ferreira P."/>
            <person name="Fischer H."/>
            <person name="Fitzgerald M."/>
            <person name="Foley K."/>
            <person name="Gage D."/>
            <person name="Galagan J."/>
            <person name="Gearin G."/>
            <person name="Gnerre S."/>
            <person name="Gnirke A."/>
            <person name="Goyette A."/>
            <person name="Graham J."/>
            <person name="Grandbois E."/>
            <person name="Gyaltsen K."/>
            <person name="Hafez N."/>
            <person name="Hagopian D."/>
            <person name="Hagos B."/>
            <person name="Hall J."/>
            <person name="Hatcher B."/>
            <person name="Heller A."/>
            <person name="Higgins H."/>
            <person name="Honan T."/>
            <person name="Horn A."/>
            <person name="Houde N."/>
            <person name="Hughes L."/>
            <person name="Hulme W."/>
            <person name="Husby E."/>
            <person name="Iliev I."/>
            <person name="Jaffe D."/>
            <person name="Jones C."/>
            <person name="Kamal M."/>
            <person name="Kamat A."/>
            <person name="Kamvysselis M."/>
            <person name="Karlsson E."/>
            <person name="Kells C."/>
            <person name="Kieu A."/>
            <person name="Kisner P."/>
            <person name="Kodira C."/>
            <person name="Kulbokas E."/>
            <person name="Labutti K."/>
            <person name="Lama D."/>
            <person name="Landers T."/>
            <person name="Leger J."/>
            <person name="Levine S."/>
            <person name="Lewis D."/>
            <person name="Lewis T."/>
            <person name="Lindblad-toh K."/>
            <person name="Liu X."/>
            <person name="Lokyitsang T."/>
            <person name="Lokyitsang Y."/>
            <person name="Lucien O."/>
            <person name="Lui A."/>
            <person name="Ma L.J."/>
            <person name="Mabbitt R."/>
            <person name="Macdonald J."/>
            <person name="Maclean C."/>
            <person name="Major J."/>
            <person name="Manning J."/>
            <person name="Marabella R."/>
            <person name="Maru K."/>
            <person name="Matthews C."/>
            <person name="Mauceli E."/>
            <person name="Mccarthy M."/>
            <person name="Mcdonough S."/>
            <person name="Mcghee T."/>
            <person name="Meldrim J."/>
            <person name="Meneus L."/>
            <person name="Mesirov J."/>
            <person name="Mihalev A."/>
            <person name="Mihova T."/>
            <person name="Mikkelsen T."/>
            <person name="Mlenga V."/>
            <person name="Moru K."/>
            <person name="Mozes J."/>
            <person name="Mulrain L."/>
            <person name="Munson G."/>
            <person name="Naylor J."/>
            <person name="Newes C."/>
            <person name="Nguyen C."/>
            <person name="Nguyen N."/>
            <person name="Nguyen T."/>
            <person name="Nicol R."/>
            <person name="Nielsen C."/>
            <person name="Nizzari M."/>
            <person name="Norbu C."/>
            <person name="Norbu N."/>
            <person name="O'donnell P."/>
            <person name="Okoawo O."/>
            <person name="O'leary S."/>
            <person name="Omotosho B."/>
            <person name="O'neill K."/>
            <person name="Osman S."/>
            <person name="Parker S."/>
            <person name="Perrin D."/>
            <person name="Phunkhang P."/>
            <person name="Piqani B."/>
            <person name="Purcell S."/>
            <person name="Rachupka T."/>
            <person name="Ramasamy U."/>
            <person name="Rameau R."/>
            <person name="Ray V."/>
            <person name="Raymond C."/>
            <person name="Retta R."/>
            <person name="Richardson S."/>
            <person name="Rise C."/>
            <person name="Rodriguez J."/>
            <person name="Rogers J."/>
            <person name="Rogov P."/>
            <person name="Rutman M."/>
            <person name="Schupbach R."/>
            <person name="Seaman C."/>
            <person name="Settipalli S."/>
            <person name="Sharpe T."/>
            <person name="Sheridan J."/>
            <person name="Sherpa N."/>
            <person name="Shi J."/>
            <person name="Smirnov S."/>
            <person name="Smith C."/>
            <person name="Sougnez C."/>
            <person name="Spencer B."/>
            <person name="Stalker J."/>
            <person name="Stange-thomann N."/>
            <person name="Stavropoulos S."/>
            <person name="Stetson K."/>
            <person name="Stone C."/>
            <person name="Stone S."/>
            <person name="Stubbs M."/>
            <person name="Talamas J."/>
            <person name="Tchuinga P."/>
            <person name="Tenzing P."/>
            <person name="Tesfaye S."/>
            <person name="Theodore J."/>
            <person name="Thoulutsang Y."/>
            <person name="Topham K."/>
            <person name="Towey S."/>
            <person name="Tsamla T."/>
            <person name="Tsomo N."/>
            <person name="Vallee D."/>
            <person name="Vassiliev H."/>
            <person name="Venkataraman V."/>
            <person name="Vinson J."/>
            <person name="Vo A."/>
            <person name="Wade C."/>
            <person name="Wang S."/>
            <person name="Wangchuk T."/>
            <person name="Wangdi T."/>
            <person name="Whittaker C."/>
            <person name="Wilkinson J."/>
            <person name="Wu Y."/>
            <person name="Wyman D."/>
            <person name="Yadav S."/>
            <person name="Yang S."/>
            <person name="Yang X."/>
            <person name="Yeager S."/>
            <person name="Yee E."/>
            <person name="Young G."/>
            <person name="Zainoun J."/>
            <person name="Zembeck L."/>
            <person name="Zimmer A."/>
            <person name="Zody M."/>
            <person name="Lander E."/>
        </authorList>
    </citation>
    <scope>NUCLEOTIDE SEQUENCE [LARGE SCALE GENOMIC DNA]</scope>
</reference>
<organism evidence="6 7">
    <name type="scientific">Ciona savignyi</name>
    <name type="common">Pacific transparent sea squirt</name>
    <dbReference type="NCBI Taxonomy" id="51511"/>
    <lineage>
        <taxon>Eukaryota</taxon>
        <taxon>Metazoa</taxon>
        <taxon>Chordata</taxon>
        <taxon>Tunicata</taxon>
        <taxon>Ascidiacea</taxon>
        <taxon>Phlebobranchia</taxon>
        <taxon>Cionidae</taxon>
        <taxon>Ciona</taxon>
    </lineage>
</organism>
<dbReference type="GeneTree" id="ENSGT00390000009787"/>
<keyword evidence="7" id="KW-1185">Reference proteome</keyword>
<feature type="coiled-coil region" evidence="4">
    <location>
        <begin position="182"/>
        <end position="209"/>
    </location>
</feature>
<evidence type="ECO:0000313" key="6">
    <source>
        <dbReference type="Ensembl" id="ENSCSAVP00000005303.1"/>
    </source>
</evidence>
<name>H2YJ04_CIOSA</name>
<dbReference type="InterPro" id="IPR010756">
    <property type="entry name" value="Tls1-like"/>
</dbReference>
<dbReference type="FunCoup" id="H2YJ04">
    <property type="interactions" value="325"/>
</dbReference>
<evidence type="ECO:0000256" key="5">
    <source>
        <dbReference type="SAM" id="MobiDB-lite"/>
    </source>
</evidence>
<dbReference type="STRING" id="51511.ENSCSAVP00000005303"/>
<comment type="similarity">
    <text evidence="2">Belongs to the TLS1 family.</text>
</comment>
<dbReference type="GO" id="GO:0000398">
    <property type="term" value="P:mRNA splicing, via spliceosome"/>
    <property type="evidence" value="ECO:0007669"/>
    <property type="project" value="TreeGrafter"/>
</dbReference>
<accession>H2YJ04</accession>
<protein>
    <recommendedName>
        <fullName evidence="8">Hepatocellular carcinoma-associated antigen 59 domain-containing protein</fullName>
    </recommendedName>
</protein>
<proteinExistence type="inferred from homology"/>
<dbReference type="Pfam" id="PF07052">
    <property type="entry name" value="Hep_59"/>
    <property type="match status" value="1"/>
</dbReference>
<evidence type="ECO:0000256" key="1">
    <source>
        <dbReference type="ARBA" id="ARBA00004123"/>
    </source>
</evidence>
<dbReference type="InParanoid" id="H2YJ04"/>
<evidence type="ECO:0000256" key="4">
    <source>
        <dbReference type="SAM" id="Coils"/>
    </source>
</evidence>
<keyword evidence="3" id="KW-0539">Nucleus</keyword>
<sequence>MPIGDRKQFRKKRQDSSDEEEKNEEICDLVEATKELQKIRKRQTGVNAVSLATGAKIKKLDNVEVENDPFKMKTGGLVEIAKDRNRDRTYEDVDRDVTNLGHTFSVETNRRDEDAELSAYIEGELKRRKGETSSEDDKKTTLTAEDRLYQLPEHLQIKVGKRSEEMLSNQMLSGIPEVDLGIDTKIKNIERTEDAKQQLIAELSKKKEKRTSFVPTNMAVNYVQHKRFMHHGGSQTQKKKEPETELAPLVVGDTGRQPHAEVAQRKADESGKSTDNFHYEKFRKAARR</sequence>
<feature type="compositionally biased region" description="Basic and acidic residues" evidence="5">
    <location>
        <begin position="256"/>
        <end position="288"/>
    </location>
</feature>
<dbReference type="eggNOG" id="KOG3345">
    <property type="taxonomic scope" value="Eukaryota"/>
</dbReference>
<feature type="region of interest" description="Disordered" evidence="5">
    <location>
        <begin position="1"/>
        <end position="25"/>
    </location>
</feature>